<dbReference type="OrthoDB" id="5896142at2"/>
<dbReference type="Proteomes" id="UP000183794">
    <property type="component" value="Unassembled WGS sequence"/>
</dbReference>
<organism evidence="1 2">
    <name type="scientific">Moritella viscosa</name>
    <dbReference type="NCBI Taxonomy" id="80854"/>
    <lineage>
        <taxon>Bacteria</taxon>
        <taxon>Pseudomonadati</taxon>
        <taxon>Pseudomonadota</taxon>
        <taxon>Gammaproteobacteria</taxon>
        <taxon>Alteromonadales</taxon>
        <taxon>Moritellaceae</taxon>
        <taxon>Moritella</taxon>
    </lineage>
</organism>
<sequence>MMYLAIELCPNGGMREHPKTHELRTVEVGECETKQDAIDNACLQLDCCQLFRGVIGRPKGQGGYLVLNAQEYAEV</sequence>
<name>A0A1K9Z8G9_9GAMM</name>
<evidence type="ECO:0000313" key="1">
    <source>
        <dbReference type="EMBL" id="SGY92276.1"/>
    </source>
</evidence>
<protein>
    <submittedName>
        <fullName evidence="1">Hypothetical bacteriophage protein</fullName>
    </submittedName>
</protein>
<reference evidence="1 2" key="1">
    <citation type="submission" date="2016-11" db="EMBL/GenBank/DDBJ databases">
        <authorList>
            <person name="Jaros S."/>
            <person name="Januszkiewicz K."/>
            <person name="Wedrychowicz H."/>
        </authorList>
    </citation>
    <scope>NUCLEOTIDE SEQUENCE [LARGE SCALE GENOMIC DNA]</scope>
    <source>
        <strain evidence="1">NVI 5450</strain>
    </source>
</reference>
<dbReference type="RefSeq" id="WP_075497091.1">
    <property type="nucleotide sequence ID" value="NZ_CAWRBC010000109.1"/>
</dbReference>
<proteinExistence type="predicted"/>
<dbReference type="EMBL" id="FPLD01000043">
    <property type="protein sequence ID" value="SGY92276.1"/>
    <property type="molecule type" value="Genomic_DNA"/>
</dbReference>
<dbReference type="AlphaFoldDB" id="A0A1K9Z8G9"/>
<gene>
    <name evidence="1" type="ORF">NVI5450_1339</name>
</gene>
<evidence type="ECO:0000313" key="2">
    <source>
        <dbReference type="Proteomes" id="UP000183794"/>
    </source>
</evidence>
<accession>A0A1K9Z8G9</accession>